<dbReference type="AlphaFoldDB" id="A0A0F3IV42"/>
<proteinExistence type="predicted"/>
<reference evidence="1 2" key="1">
    <citation type="submission" date="2015-03" db="EMBL/GenBank/DDBJ databases">
        <title>Draft genome sequence of Elstera litoralis.</title>
        <authorList>
            <person name="Rahalkar M.C."/>
            <person name="Dhakephalkar P.K."/>
            <person name="Pore S.D."/>
            <person name="Arora P."/>
            <person name="Kapse N.G."/>
            <person name="Pandit P.S."/>
        </authorList>
    </citation>
    <scope>NUCLEOTIDE SEQUENCE [LARGE SCALE GENOMIC DNA]</scope>
    <source>
        <strain evidence="1 2">Dia-1</strain>
    </source>
</reference>
<keyword evidence="2" id="KW-1185">Reference proteome</keyword>
<dbReference type="EMBL" id="LAJY01000275">
    <property type="protein sequence ID" value="KJV09479.1"/>
    <property type="molecule type" value="Genomic_DNA"/>
</dbReference>
<gene>
    <name evidence="1" type="ORF">VZ95_11220</name>
</gene>
<evidence type="ECO:0000313" key="2">
    <source>
        <dbReference type="Proteomes" id="UP000033774"/>
    </source>
</evidence>
<name>A0A0F3IV42_9PROT</name>
<sequence length="104" mass="11187">MSATVPASRRIALGEVNTPVNLLTVPTGASVISARISAYNDGPETAYIAVRAYYGAAGEDDWIVRDYALPPGRTWRENAEVLQAGMFVDVVSSRAEVNFRVNGL</sequence>
<comment type="caution">
    <text evidence="1">The sequence shown here is derived from an EMBL/GenBank/DDBJ whole genome shotgun (WGS) entry which is preliminary data.</text>
</comment>
<accession>A0A0F3IV42</accession>
<dbReference type="Proteomes" id="UP000033774">
    <property type="component" value="Unassembled WGS sequence"/>
</dbReference>
<protein>
    <submittedName>
        <fullName evidence="1">Uncharacterized protein</fullName>
    </submittedName>
</protein>
<dbReference type="RefSeq" id="WP_045775918.1">
    <property type="nucleotide sequence ID" value="NZ_LAJY01000275.1"/>
</dbReference>
<evidence type="ECO:0000313" key="1">
    <source>
        <dbReference type="EMBL" id="KJV09479.1"/>
    </source>
</evidence>
<organism evidence="1 2">
    <name type="scientific">Elstera litoralis</name>
    <dbReference type="NCBI Taxonomy" id="552518"/>
    <lineage>
        <taxon>Bacteria</taxon>
        <taxon>Pseudomonadati</taxon>
        <taxon>Pseudomonadota</taxon>
        <taxon>Alphaproteobacteria</taxon>
        <taxon>Rhodospirillales</taxon>
        <taxon>Rhodospirillaceae</taxon>
        <taxon>Elstera</taxon>
    </lineage>
</organism>